<name>A0AA86RRW9_9FABA</name>
<reference evidence="2" key="1">
    <citation type="submission" date="2023-10" db="EMBL/GenBank/DDBJ databases">
        <authorList>
            <person name="Domelevo Entfellner J.-B."/>
        </authorList>
    </citation>
    <scope>NUCLEOTIDE SEQUENCE</scope>
</reference>
<keyword evidence="3" id="KW-1185">Reference proteome</keyword>
<accession>A0AA86RRW9</accession>
<evidence type="ECO:0000313" key="3">
    <source>
        <dbReference type="Proteomes" id="UP001189624"/>
    </source>
</evidence>
<dbReference type="AlphaFoldDB" id="A0AA86RRW9"/>
<sequence>MKKNNSARKSDDEKDSKVCKSFSRKLREHLTTKEVHGWFCNDQDKLYEKNDPVQSKKQKEAEERELAESPTTQGPRCSNIRAIGQYPHDAISIFENA</sequence>
<dbReference type="Gramene" id="rna-AYBTSS11_LOCUS3246">
    <property type="protein sequence ID" value="CAJ1903943.1"/>
    <property type="gene ID" value="gene-AYBTSS11_LOCUS3246"/>
</dbReference>
<gene>
    <name evidence="2" type="ORF">AYBTSS11_LOCUS3246</name>
</gene>
<dbReference type="EMBL" id="OY731398">
    <property type="protein sequence ID" value="CAJ1903943.1"/>
    <property type="molecule type" value="Genomic_DNA"/>
</dbReference>
<evidence type="ECO:0000313" key="2">
    <source>
        <dbReference type="EMBL" id="CAJ1903943.1"/>
    </source>
</evidence>
<organism evidence="2 3">
    <name type="scientific">Sphenostylis stenocarpa</name>
    <dbReference type="NCBI Taxonomy" id="92480"/>
    <lineage>
        <taxon>Eukaryota</taxon>
        <taxon>Viridiplantae</taxon>
        <taxon>Streptophyta</taxon>
        <taxon>Embryophyta</taxon>
        <taxon>Tracheophyta</taxon>
        <taxon>Spermatophyta</taxon>
        <taxon>Magnoliopsida</taxon>
        <taxon>eudicotyledons</taxon>
        <taxon>Gunneridae</taxon>
        <taxon>Pentapetalae</taxon>
        <taxon>rosids</taxon>
        <taxon>fabids</taxon>
        <taxon>Fabales</taxon>
        <taxon>Fabaceae</taxon>
        <taxon>Papilionoideae</taxon>
        <taxon>50 kb inversion clade</taxon>
        <taxon>NPAAA clade</taxon>
        <taxon>indigoferoid/millettioid clade</taxon>
        <taxon>Phaseoleae</taxon>
        <taxon>Sphenostylis</taxon>
    </lineage>
</organism>
<feature type="region of interest" description="Disordered" evidence="1">
    <location>
        <begin position="49"/>
        <end position="79"/>
    </location>
</feature>
<feature type="compositionally biased region" description="Basic and acidic residues" evidence="1">
    <location>
        <begin position="57"/>
        <end position="67"/>
    </location>
</feature>
<dbReference type="Proteomes" id="UP001189624">
    <property type="component" value="Chromosome 1"/>
</dbReference>
<evidence type="ECO:0000256" key="1">
    <source>
        <dbReference type="SAM" id="MobiDB-lite"/>
    </source>
</evidence>
<protein>
    <submittedName>
        <fullName evidence="2">Uncharacterized protein</fullName>
    </submittedName>
</protein>
<proteinExistence type="predicted"/>